<feature type="chain" id="PRO_5035166148" description="Conditioned medium factor" evidence="2">
    <location>
        <begin position="24"/>
        <end position="642"/>
    </location>
</feature>
<dbReference type="InterPro" id="IPR029058">
    <property type="entry name" value="AB_hydrolase_fold"/>
</dbReference>
<feature type="signal peptide" evidence="2">
    <location>
        <begin position="1"/>
        <end position="23"/>
    </location>
</feature>
<evidence type="ECO:0000313" key="3">
    <source>
        <dbReference type="EMBL" id="MBO1321810.1"/>
    </source>
</evidence>
<feature type="compositionally biased region" description="Polar residues" evidence="1">
    <location>
        <begin position="627"/>
        <end position="642"/>
    </location>
</feature>
<comment type="caution">
    <text evidence="3">The sequence shown here is derived from an EMBL/GenBank/DDBJ whole genome shotgun (WGS) entry which is preliminary data.</text>
</comment>
<dbReference type="InterPro" id="IPR014756">
    <property type="entry name" value="Ig_E-set"/>
</dbReference>
<keyword evidence="2" id="KW-0732">Signal</keyword>
<gene>
    <name evidence="3" type="ORF">J3U88_25245</name>
</gene>
<sequence>MFSNCYRILAAAMLLTASLFAHSLVPKQLAGAPDSFRNKQPEQATLGERSFSAILPVELTEHVLNGKRAFSWHGQLPIDSHQNLKVLVLNQGNPWQIKAWQPGQKRPMLLEDVSETMETGDVEVLNNGIPGAFYQVPEAPAGDWFFSIEADSAMEKAPSDPHGYLLVTTDNNFGIHTFWNNRNFLVGETLELNVRSILRDQEVALSAKPAGSLSAIQAEIVSPSGEKVVLDMTHQDAGAVIGAWQPVEPGKHRVTIIARGLNHFGQPFIRTSLSGIEVLNPSLDWRPEAVQLTNNHGTRLSVWLPAQDYSGENRHFRAYAEVWGTGKDGELKPVNWIGGMVAIQDGMIELGMDSRWLARAGVVSPLVLKNIRLEDPSTYVTLLEQDQVNVVENDIEFPEAARFKGIDRDMLMGPKPASLNENSNKAGGLFLVHGFCGSNSWPGSDFTNFQRFNDPKQNRSHDAFARLIASQGSGMSSYGIVAHSQGGAAALHLYTYYWSGLDNATGNRLIQSVGTPYQGTSLAGLIAAIGDIFGISCGTNQDLTYDGARAWLSGIPSWARQKVTYFTTSETDKWWRWDYCHIAAEFVLDDPEDGTTERWAGQLSGANNGGHKEGWCHTSGMRDGAQVNDSSRNRGMNSNAAR</sequence>
<dbReference type="RefSeq" id="WP_207861783.1">
    <property type="nucleotide sequence ID" value="NZ_JAFREP010000028.1"/>
</dbReference>
<dbReference type="AlphaFoldDB" id="A0A8J7QGF6"/>
<proteinExistence type="predicted"/>
<evidence type="ECO:0000256" key="2">
    <source>
        <dbReference type="SAM" id="SignalP"/>
    </source>
</evidence>
<dbReference type="SUPFAM" id="SSF81296">
    <property type="entry name" value="E set domains"/>
    <property type="match status" value="1"/>
</dbReference>
<reference evidence="3" key="1">
    <citation type="submission" date="2021-03" db="EMBL/GenBank/DDBJ databases">
        <authorList>
            <person name="Wang G."/>
        </authorList>
    </citation>
    <scope>NUCLEOTIDE SEQUENCE</scope>
    <source>
        <strain evidence="3">KCTC 12899</strain>
    </source>
</reference>
<dbReference type="Gene3D" id="2.60.40.10">
    <property type="entry name" value="Immunoglobulins"/>
    <property type="match status" value="1"/>
</dbReference>
<accession>A0A8J7QGF6</accession>
<protein>
    <recommendedName>
        <fullName evidence="5">Conditioned medium factor</fullName>
    </recommendedName>
</protein>
<dbReference type="InterPro" id="IPR013783">
    <property type="entry name" value="Ig-like_fold"/>
</dbReference>
<organism evidence="3 4">
    <name type="scientific">Acanthopleuribacter pedis</name>
    <dbReference type="NCBI Taxonomy" id="442870"/>
    <lineage>
        <taxon>Bacteria</taxon>
        <taxon>Pseudomonadati</taxon>
        <taxon>Acidobacteriota</taxon>
        <taxon>Holophagae</taxon>
        <taxon>Acanthopleuribacterales</taxon>
        <taxon>Acanthopleuribacteraceae</taxon>
        <taxon>Acanthopleuribacter</taxon>
    </lineage>
</organism>
<name>A0A8J7QGF6_9BACT</name>
<evidence type="ECO:0000313" key="4">
    <source>
        <dbReference type="Proteomes" id="UP000664417"/>
    </source>
</evidence>
<evidence type="ECO:0008006" key="5">
    <source>
        <dbReference type="Google" id="ProtNLM"/>
    </source>
</evidence>
<dbReference type="EMBL" id="JAFREP010000028">
    <property type="protein sequence ID" value="MBO1321810.1"/>
    <property type="molecule type" value="Genomic_DNA"/>
</dbReference>
<dbReference type="Gene3D" id="3.40.50.1820">
    <property type="entry name" value="alpha/beta hydrolase"/>
    <property type="match status" value="1"/>
</dbReference>
<feature type="region of interest" description="Disordered" evidence="1">
    <location>
        <begin position="618"/>
        <end position="642"/>
    </location>
</feature>
<keyword evidence="4" id="KW-1185">Reference proteome</keyword>
<evidence type="ECO:0000256" key="1">
    <source>
        <dbReference type="SAM" id="MobiDB-lite"/>
    </source>
</evidence>
<dbReference type="InterPro" id="IPR017868">
    <property type="entry name" value="Filamin/ABP280_repeat-like"/>
</dbReference>
<dbReference type="Proteomes" id="UP000664417">
    <property type="component" value="Unassembled WGS sequence"/>
</dbReference>
<dbReference type="PROSITE" id="PS50194">
    <property type="entry name" value="FILAMIN_REPEAT"/>
    <property type="match status" value="1"/>
</dbReference>